<protein>
    <submittedName>
        <fullName evidence="2">Uncharacterized protein</fullName>
    </submittedName>
</protein>
<accession>A0A2W1BV75</accession>
<evidence type="ECO:0000313" key="2">
    <source>
        <dbReference type="EMBL" id="PZC76556.1"/>
    </source>
</evidence>
<keyword evidence="1" id="KW-0732">Signal</keyword>
<dbReference type="Proteomes" id="UP000249218">
    <property type="component" value="Unassembled WGS sequence"/>
</dbReference>
<dbReference type="EMBL" id="KZ149953">
    <property type="protein sequence ID" value="PZC76556.1"/>
    <property type="molecule type" value="Genomic_DNA"/>
</dbReference>
<name>A0A2W1BV75_HELAM</name>
<keyword evidence="3" id="KW-1185">Reference proteome</keyword>
<feature type="chain" id="PRO_5015838970" evidence="1">
    <location>
        <begin position="17"/>
        <end position="733"/>
    </location>
</feature>
<evidence type="ECO:0000313" key="3">
    <source>
        <dbReference type="Proteomes" id="UP000249218"/>
    </source>
</evidence>
<feature type="signal peptide" evidence="1">
    <location>
        <begin position="1"/>
        <end position="16"/>
    </location>
</feature>
<organism evidence="2 3">
    <name type="scientific">Helicoverpa armigera</name>
    <name type="common">Cotton bollworm</name>
    <name type="synonym">Heliothis armigera</name>
    <dbReference type="NCBI Taxonomy" id="29058"/>
    <lineage>
        <taxon>Eukaryota</taxon>
        <taxon>Metazoa</taxon>
        <taxon>Ecdysozoa</taxon>
        <taxon>Arthropoda</taxon>
        <taxon>Hexapoda</taxon>
        <taxon>Insecta</taxon>
        <taxon>Pterygota</taxon>
        <taxon>Neoptera</taxon>
        <taxon>Endopterygota</taxon>
        <taxon>Lepidoptera</taxon>
        <taxon>Glossata</taxon>
        <taxon>Ditrysia</taxon>
        <taxon>Noctuoidea</taxon>
        <taxon>Noctuidae</taxon>
        <taxon>Heliothinae</taxon>
        <taxon>Helicoverpa</taxon>
    </lineage>
</organism>
<dbReference type="AlphaFoldDB" id="A0A2W1BV75"/>
<evidence type="ECO:0000256" key="1">
    <source>
        <dbReference type="SAM" id="SignalP"/>
    </source>
</evidence>
<sequence>MNFYIVVLSMMYLADSAPFGFESDFGPLSLKGSVGSHVNERRASPITRTKPTCGPVLFPEYSCEEPTIPNQKFVKKSTPFNLFSNSVVKQDMTSLNIESTTWKPEEGIFMHPTARKLMKTFERDTTTWKSKLFGHPARGKLIGSLFDLKSNSEDTAFEVESQNNQQTTHQPMYSVRKKTQIQQNTFKNKRISQLTQPRAEISLNMMLHNKTERKPVLGISQYRTRGRMAPQKIKSQSVSVQNVISNSRLAGNTPGNVAFGRMLSQNLHPQVEPLQMMKESQASQDVVSLSKILDYNFTQAESITLPRSHDFLTQDLSAAFPKSGVKSQSETTGFNTLQDELIKKEQNFQIITTEKTIVNLRNQGTNKTLMSTQSSLHNVNLDKMVEKSMSDLTAHDVSSSSHYTATETTSPQGETLKQLIFRSKLVEDPNIDVSPGAPVDRLPSQDYTKYKANFRTGKVDHQEISVNRSTERLPEQIGMLKKIIFVGETMNKTMDVPRYETIDQFLAENINNQLKALHILNDTRSEKTQHIVTEEIPTQAYFHSEIKEKLLNNNSIPQIQTGETATSRIEVYKNVNLKIRPTIASGGKIDHTNRPPTKYVTDNSQRDMAYSSPVEIAQNKFLSNDKVTETISTRSTMQQRIYFRGLTEGMKQKIVTPAVMPKIILTRKPGYYDGKLRTVTEVQSHGFMPQGLEFQNLMSGLARYVIPHNVASGYEMPSFQGSTSPPEPGSMTS</sequence>
<reference evidence="2 3" key="1">
    <citation type="journal article" date="2017" name="BMC Biol.">
        <title>Genomic innovations, transcriptional plasticity and gene loss underlying the evolution and divergence of two highly polyphagous and invasive Helicoverpa pest species.</title>
        <authorList>
            <person name="Pearce S.L."/>
            <person name="Clarke D.F."/>
            <person name="East P.D."/>
            <person name="Elfekih S."/>
            <person name="Gordon K.H."/>
            <person name="Jermiin L.S."/>
            <person name="McGaughran A."/>
            <person name="Oakeshott J.G."/>
            <person name="Papanikolaou A."/>
            <person name="Perera O.P."/>
            <person name="Rane R.V."/>
            <person name="Richards S."/>
            <person name="Tay W.T."/>
            <person name="Walsh T.K."/>
            <person name="Anderson A."/>
            <person name="Anderson C.J."/>
            <person name="Asgari S."/>
            <person name="Board P.G."/>
            <person name="Bretschneider A."/>
            <person name="Campbell P.M."/>
            <person name="Chertemps T."/>
            <person name="Christeller J.T."/>
            <person name="Coppin C.W."/>
            <person name="Downes S.J."/>
            <person name="Duan G."/>
            <person name="Farnsworth C.A."/>
            <person name="Good R.T."/>
            <person name="Han L.B."/>
            <person name="Han Y.C."/>
            <person name="Hatje K."/>
            <person name="Horne I."/>
            <person name="Huang Y.P."/>
            <person name="Hughes D.S."/>
            <person name="Jacquin-Joly E."/>
            <person name="James W."/>
            <person name="Jhangiani S."/>
            <person name="Kollmar M."/>
            <person name="Kuwar S.S."/>
            <person name="Li S."/>
            <person name="Liu N.Y."/>
            <person name="Maibeche M.T."/>
            <person name="Miller J.R."/>
            <person name="Montagne N."/>
            <person name="Perry T."/>
            <person name="Qu J."/>
            <person name="Song S.V."/>
            <person name="Sutton G.G."/>
            <person name="Vogel H."/>
            <person name="Walenz B.P."/>
            <person name="Xu W."/>
            <person name="Zhang H.J."/>
            <person name="Zou Z."/>
            <person name="Batterham P."/>
            <person name="Edwards O.R."/>
            <person name="Feyereisen R."/>
            <person name="Gibbs R.A."/>
            <person name="Heckel D.G."/>
            <person name="McGrath A."/>
            <person name="Robin C."/>
            <person name="Scherer S.E."/>
            <person name="Worley K.C."/>
            <person name="Wu Y.D."/>
        </authorList>
    </citation>
    <scope>NUCLEOTIDE SEQUENCE [LARGE SCALE GENOMIC DNA]</scope>
    <source>
        <strain evidence="2">Harm_GR_Male_#8</strain>
        <tissue evidence="2">Whole organism</tissue>
    </source>
</reference>
<gene>
    <name evidence="2" type="primary">HaOG204455</name>
    <name evidence="2" type="ORF">B5X24_HaOG204455</name>
</gene>
<proteinExistence type="predicted"/>